<sequence length="73" mass="8756">MQQPQLHQWHCRPFLEYLGQPARRTGGLRQPFRAIPPLVHEPIDREAMFLLEIEHLDQYRRRDTQDRLSGHDG</sequence>
<gene>
    <name evidence="1" type="ORF">METZ01_LOCUS94958</name>
</gene>
<protein>
    <submittedName>
        <fullName evidence="1">Uncharacterized protein</fullName>
    </submittedName>
</protein>
<reference evidence="1" key="1">
    <citation type="submission" date="2018-05" db="EMBL/GenBank/DDBJ databases">
        <authorList>
            <person name="Lanie J.A."/>
            <person name="Ng W.-L."/>
            <person name="Kazmierczak K.M."/>
            <person name="Andrzejewski T.M."/>
            <person name="Davidsen T.M."/>
            <person name="Wayne K.J."/>
            <person name="Tettelin H."/>
            <person name="Glass J.I."/>
            <person name="Rusch D."/>
            <person name="Podicherti R."/>
            <person name="Tsui H.-C.T."/>
            <person name="Winkler M.E."/>
        </authorList>
    </citation>
    <scope>NUCLEOTIDE SEQUENCE</scope>
</reference>
<dbReference type="EMBL" id="UINC01009389">
    <property type="protein sequence ID" value="SVA42104.1"/>
    <property type="molecule type" value="Genomic_DNA"/>
</dbReference>
<organism evidence="1">
    <name type="scientific">marine metagenome</name>
    <dbReference type="NCBI Taxonomy" id="408172"/>
    <lineage>
        <taxon>unclassified sequences</taxon>
        <taxon>metagenomes</taxon>
        <taxon>ecological metagenomes</taxon>
    </lineage>
</organism>
<dbReference type="AlphaFoldDB" id="A0A381VPF0"/>
<accession>A0A381VPF0</accession>
<proteinExistence type="predicted"/>
<evidence type="ECO:0000313" key="1">
    <source>
        <dbReference type="EMBL" id="SVA42104.1"/>
    </source>
</evidence>
<name>A0A381VPF0_9ZZZZ</name>